<proteinExistence type="predicted"/>
<dbReference type="Gene3D" id="3.30.2000.20">
    <property type="match status" value="1"/>
</dbReference>
<dbReference type="EMBL" id="ON932079">
    <property type="protein sequence ID" value="UYA98691.1"/>
    <property type="molecule type" value="Genomic_DNA"/>
</dbReference>
<keyword evidence="2" id="KW-1185">Reference proteome</keyword>
<name>A0A9X9NYX1_9CAUD</name>
<protein>
    <submittedName>
        <fullName evidence="1">Tail terminator protein</fullName>
    </submittedName>
</protein>
<organism evidence="1 2">
    <name type="scientific">Xanthomonas phage vB_Xar_IVIA-DoCa5</name>
    <dbReference type="NCBI Taxonomy" id="2975532"/>
    <lineage>
        <taxon>Viruses</taxon>
        <taxon>Duplodnaviria</taxon>
        <taxon>Heunggongvirae</taxon>
        <taxon>Uroviricota</taxon>
        <taxon>Caudoviricetes</taxon>
        <taxon>Mesyanzhinovviridae</taxon>
        <taxon>Bradleyvirinae</taxon>
        <taxon>Docaquintavirus</taxon>
        <taxon>Docaquintavirus doca5</taxon>
    </lineage>
</organism>
<sequence>MAANPFTGLRGALMQGVEDSPLGLPFAVENAPFDKPEDKSPWASTFVLMNLPSVATLGREGQDAHDGILQIDLNYPLMTGEAAVTAKADELTDFFKAGKRLAHLGVELIVTSCGRSRGREVDGWYRVSMTVSWSARVPRN</sequence>
<dbReference type="InterPro" id="IPR025395">
    <property type="entry name" value="Phage_tail_terminator-like"/>
</dbReference>
<evidence type="ECO:0000313" key="2">
    <source>
        <dbReference type="Proteomes" id="UP001164549"/>
    </source>
</evidence>
<evidence type="ECO:0000313" key="1">
    <source>
        <dbReference type="EMBL" id="UYA98691.1"/>
    </source>
</evidence>
<gene>
    <name evidence="1" type="ORF">IVIADoCa5_21</name>
</gene>
<dbReference type="Proteomes" id="UP001164549">
    <property type="component" value="Segment"/>
</dbReference>
<dbReference type="Pfam" id="PF13554">
    <property type="entry name" value="Phage_tail_terminator_5"/>
    <property type="match status" value="1"/>
</dbReference>
<reference evidence="1" key="1">
    <citation type="submission" date="2022-07" db="EMBL/GenBank/DDBJ databases">
        <title>Comparative analysis of new lytic phages for the biological control of phytopathogenic Xanthomonas spp.</title>
        <authorList>
            <person name="Domingo-Calap M.L."/>
            <person name="Bernabeu-Gimeno M."/>
            <person name="Aure C.M."/>
            <person name="Marco-Noales E."/>
            <person name="Domingo-Calap P."/>
        </authorList>
    </citation>
    <scope>NUCLEOTIDE SEQUENCE</scope>
</reference>
<accession>A0A9X9NYX1</accession>